<feature type="domain" description="HTH tetR-type" evidence="4">
    <location>
        <begin position="6"/>
        <end position="66"/>
    </location>
</feature>
<dbReference type="SUPFAM" id="SSF46689">
    <property type="entry name" value="Homeodomain-like"/>
    <property type="match status" value="1"/>
</dbReference>
<keyword evidence="6" id="KW-1185">Reference proteome</keyword>
<comment type="caution">
    <text evidence="5">The sequence shown here is derived from an EMBL/GenBank/DDBJ whole genome shotgun (WGS) entry which is preliminary data.</text>
</comment>
<gene>
    <name evidence="5" type="ORF">GCM10012282_67720</name>
</gene>
<dbReference type="InterPro" id="IPR009057">
    <property type="entry name" value="Homeodomain-like_sf"/>
</dbReference>
<dbReference type="GO" id="GO:0003677">
    <property type="term" value="F:DNA binding"/>
    <property type="evidence" value="ECO:0007669"/>
    <property type="project" value="UniProtKB-UniRule"/>
</dbReference>
<dbReference type="Pfam" id="PF00440">
    <property type="entry name" value="TetR_N"/>
    <property type="match status" value="1"/>
</dbReference>
<accession>A0A917P479</accession>
<dbReference type="EMBL" id="BMMU01000032">
    <property type="protein sequence ID" value="GGJ60922.1"/>
    <property type="molecule type" value="Genomic_DNA"/>
</dbReference>
<reference evidence="5" key="1">
    <citation type="journal article" date="2014" name="Int. J. Syst. Evol. Microbiol.">
        <title>Complete genome sequence of Corynebacterium casei LMG S-19264T (=DSM 44701T), isolated from a smear-ripened cheese.</title>
        <authorList>
            <consortium name="US DOE Joint Genome Institute (JGI-PGF)"/>
            <person name="Walter F."/>
            <person name="Albersmeier A."/>
            <person name="Kalinowski J."/>
            <person name="Ruckert C."/>
        </authorList>
    </citation>
    <scope>NUCLEOTIDE SEQUENCE</scope>
    <source>
        <strain evidence="5">CGMCC 4.7272</strain>
    </source>
</reference>
<proteinExistence type="predicted"/>
<dbReference type="Proteomes" id="UP000625682">
    <property type="component" value="Unassembled WGS sequence"/>
</dbReference>
<evidence type="ECO:0000256" key="2">
    <source>
        <dbReference type="PROSITE-ProRule" id="PRU00335"/>
    </source>
</evidence>
<evidence type="ECO:0000313" key="5">
    <source>
        <dbReference type="EMBL" id="GGJ60922.1"/>
    </source>
</evidence>
<feature type="DNA-binding region" description="H-T-H motif" evidence="2">
    <location>
        <begin position="29"/>
        <end position="48"/>
    </location>
</feature>
<feature type="region of interest" description="Disordered" evidence="3">
    <location>
        <begin position="184"/>
        <end position="223"/>
    </location>
</feature>
<protein>
    <recommendedName>
        <fullName evidence="4">HTH tetR-type domain-containing protein</fullName>
    </recommendedName>
</protein>
<dbReference type="RefSeq" id="WP_189151247.1">
    <property type="nucleotide sequence ID" value="NZ_BAABER010000033.1"/>
</dbReference>
<name>A0A917P479_9ACTN</name>
<reference evidence="5" key="2">
    <citation type="submission" date="2020-09" db="EMBL/GenBank/DDBJ databases">
        <authorList>
            <person name="Sun Q."/>
            <person name="Zhou Y."/>
        </authorList>
    </citation>
    <scope>NUCLEOTIDE SEQUENCE</scope>
    <source>
        <strain evidence="5">CGMCC 4.7272</strain>
    </source>
</reference>
<sequence>MPQAPDTRRTELLDAVVAHLTEHGIAGLSLRPLAKALGQSTYVLTYHFKDKSGLLAAVLDHLDQQQREALQQWASQAPPSSPGAGILAFWHWQTRPEALPLVRLDYEIFGLLASGRVSGHHPRMIEDWIDFIGHQLMAYGWGARAARIDATLISAALSGLTQDYLVTGDTPRIEEALTRLAAYTDAPGPGTKQPLPARARGRRSMSRKAAETEISAEAVAERA</sequence>
<evidence type="ECO:0000259" key="4">
    <source>
        <dbReference type="PROSITE" id="PS50977"/>
    </source>
</evidence>
<evidence type="ECO:0000256" key="1">
    <source>
        <dbReference type="ARBA" id="ARBA00023125"/>
    </source>
</evidence>
<evidence type="ECO:0000313" key="6">
    <source>
        <dbReference type="Proteomes" id="UP000625682"/>
    </source>
</evidence>
<dbReference type="PROSITE" id="PS50977">
    <property type="entry name" value="HTH_TETR_2"/>
    <property type="match status" value="1"/>
</dbReference>
<dbReference type="InterPro" id="IPR001647">
    <property type="entry name" value="HTH_TetR"/>
</dbReference>
<dbReference type="Gene3D" id="1.10.357.10">
    <property type="entry name" value="Tetracycline Repressor, domain 2"/>
    <property type="match status" value="1"/>
</dbReference>
<dbReference type="AlphaFoldDB" id="A0A917P479"/>
<organism evidence="5 6">
    <name type="scientific">Streptomyces lacrimifluminis</name>
    <dbReference type="NCBI Taxonomy" id="1500077"/>
    <lineage>
        <taxon>Bacteria</taxon>
        <taxon>Bacillati</taxon>
        <taxon>Actinomycetota</taxon>
        <taxon>Actinomycetes</taxon>
        <taxon>Kitasatosporales</taxon>
        <taxon>Streptomycetaceae</taxon>
        <taxon>Streptomyces</taxon>
    </lineage>
</organism>
<evidence type="ECO:0000256" key="3">
    <source>
        <dbReference type="SAM" id="MobiDB-lite"/>
    </source>
</evidence>
<keyword evidence="1 2" id="KW-0238">DNA-binding</keyword>